<evidence type="ECO:0000259" key="10">
    <source>
        <dbReference type="PROSITE" id="PS50893"/>
    </source>
</evidence>
<dbReference type="Proteomes" id="UP000283458">
    <property type="component" value="Unassembled WGS sequence"/>
</dbReference>
<dbReference type="Gene3D" id="3.40.50.300">
    <property type="entry name" value="P-loop containing nucleotide triphosphate hydrolases"/>
    <property type="match status" value="1"/>
</dbReference>
<feature type="domain" description="ABC transporter" evidence="10">
    <location>
        <begin position="748"/>
        <end position="980"/>
    </location>
</feature>
<dbReference type="SMART" id="SM00382">
    <property type="entry name" value="AAA"/>
    <property type="match status" value="1"/>
</dbReference>
<evidence type="ECO:0000259" key="11">
    <source>
        <dbReference type="PROSITE" id="PS50929"/>
    </source>
</evidence>
<evidence type="ECO:0000313" key="13">
    <source>
        <dbReference type="Proteomes" id="UP000283458"/>
    </source>
</evidence>
<dbReference type="InterPro" id="IPR003593">
    <property type="entry name" value="AAA+_ATPase"/>
</dbReference>
<dbReference type="AlphaFoldDB" id="A0A418W2S6"/>
<dbReference type="InterPro" id="IPR003439">
    <property type="entry name" value="ABC_transporter-like_ATP-bd"/>
</dbReference>
<dbReference type="Gene3D" id="1.20.1560.10">
    <property type="entry name" value="ABC transporter type 1, transmembrane domain"/>
    <property type="match status" value="1"/>
</dbReference>
<feature type="domain" description="ABC transmembrane type-1" evidence="11">
    <location>
        <begin position="436"/>
        <end position="703"/>
    </location>
</feature>
<evidence type="ECO:0000256" key="9">
    <source>
        <dbReference type="SAM" id="Phobius"/>
    </source>
</evidence>
<keyword evidence="13" id="KW-1185">Reference proteome</keyword>
<evidence type="ECO:0000256" key="5">
    <source>
        <dbReference type="ARBA" id="ARBA00022741"/>
    </source>
</evidence>
<dbReference type="InterPro" id="IPR039421">
    <property type="entry name" value="Type_1_exporter"/>
</dbReference>
<proteinExistence type="predicted"/>
<feature type="transmembrane region" description="Helical" evidence="9">
    <location>
        <begin position="576"/>
        <end position="597"/>
    </location>
</feature>
<dbReference type="PROSITE" id="PS50929">
    <property type="entry name" value="ABC_TM1F"/>
    <property type="match status" value="1"/>
</dbReference>
<evidence type="ECO:0000256" key="1">
    <source>
        <dbReference type="ARBA" id="ARBA00004651"/>
    </source>
</evidence>
<dbReference type="SUPFAM" id="SSF90123">
    <property type="entry name" value="ABC transporter transmembrane region"/>
    <property type="match status" value="1"/>
</dbReference>
<evidence type="ECO:0000256" key="4">
    <source>
        <dbReference type="ARBA" id="ARBA00022692"/>
    </source>
</evidence>
<organism evidence="12 13">
    <name type="scientific">Azospirillum cavernae</name>
    <dbReference type="NCBI Taxonomy" id="2320860"/>
    <lineage>
        <taxon>Bacteria</taxon>
        <taxon>Pseudomonadati</taxon>
        <taxon>Pseudomonadota</taxon>
        <taxon>Alphaproteobacteria</taxon>
        <taxon>Rhodospirillales</taxon>
        <taxon>Azospirillaceae</taxon>
        <taxon>Azospirillum</taxon>
    </lineage>
</organism>
<dbReference type="GO" id="GO:0034040">
    <property type="term" value="F:ATPase-coupled lipid transmembrane transporter activity"/>
    <property type="evidence" value="ECO:0007669"/>
    <property type="project" value="TreeGrafter"/>
</dbReference>
<keyword evidence="3" id="KW-1003">Cell membrane</keyword>
<dbReference type="InterPro" id="IPR027417">
    <property type="entry name" value="P-loop_NTPase"/>
</dbReference>
<evidence type="ECO:0000256" key="2">
    <source>
        <dbReference type="ARBA" id="ARBA00022448"/>
    </source>
</evidence>
<evidence type="ECO:0000256" key="8">
    <source>
        <dbReference type="ARBA" id="ARBA00023136"/>
    </source>
</evidence>
<gene>
    <name evidence="12" type="ORF">D3877_07165</name>
</gene>
<feature type="transmembrane region" description="Helical" evidence="9">
    <location>
        <begin position="549"/>
        <end position="570"/>
    </location>
</feature>
<dbReference type="GO" id="GO:0005886">
    <property type="term" value="C:plasma membrane"/>
    <property type="evidence" value="ECO:0007669"/>
    <property type="project" value="UniProtKB-SubCell"/>
</dbReference>
<dbReference type="PROSITE" id="PS50893">
    <property type="entry name" value="ABC_TRANSPORTER_2"/>
    <property type="match status" value="1"/>
</dbReference>
<dbReference type="PANTHER" id="PTHR24221:SF654">
    <property type="entry name" value="ATP-BINDING CASSETTE SUB-FAMILY B MEMBER 6"/>
    <property type="match status" value="1"/>
</dbReference>
<evidence type="ECO:0000256" key="7">
    <source>
        <dbReference type="ARBA" id="ARBA00022989"/>
    </source>
</evidence>
<dbReference type="SUPFAM" id="SSF52540">
    <property type="entry name" value="P-loop containing nucleoside triphosphate hydrolases"/>
    <property type="match status" value="1"/>
</dbReference>
<dbReference type="InterPro" id="IPR036640">
    <property type="entry name" value="ABC1_TM_sf"/>
</dbReference>
<dbReference type="InterPro" id="IPR011527">
    <property type="entry name" value="ABC1_TM_dom"/>
</dbReference>
<dbReference type="InterPro" id="IPR022515">
    <property type="entry name" value="NHPM_micro_ABC2"/>
</dbReference>
<dbReference type="GO" id="GO:0016887">
    <property type="term" value="F:ATP hydrolysis activity"/>
    <property type="evidence" value="ECO:0007669"/>
    <property type="project" value="InterPro"/>
</dbReference>
<name>A0A418W2S6_9PROT</name>
<reference evidence="12 13" key="1">
    <citation type="submission" date="2018-09" db="EMBL/GenBank/DDBJ databases">
        <authorList>
            <person name="Zhu H."/>
        </authorList>
    </citation>
    <scope>NUCLEOTIDE SEQUENCE [LARGE SCALE GENOMIC DNA]</scope>
    <source>
        <strain evidence="12 13">K2W22B-5</strain>
    </source>
</reference>
<sequence>MKAPRVAPPKDSLPTALADALDAQGETVALDAGACHRFDDPGGVWFIRDGLLDLYAVQRRNNRQTGPRDHLGALGIGALIWGVAPATSANGVHTLATTSGAVRLSRLPVAAVIQLGRAALTARPLADALNAWLSILLQGVADGVTPRRPPERAIAAGEEVTLEADERVTSHKGVVWVEPRDGTARWFDIAEVGTGDADRLLPLTPQSWLHATEGRALRGHGSAAMLSMEDPAGRMAAVHGLVVHLLAYGFRNGLAAERGRLERRARQTALGVDRTLAGFVGLVNRPGAIPLDSVGDDALLASCALVGRAAGLAIVTPLSARRRRAGEPPLDIDAIALASNLRARRVLLRPRWWREDGGAMIGFLKDGDHPVALLPRSATAYRLHDPTSGRELPVTAAVAGGLWPGAFVVYPSFPDHALTPYDLVSFVAKRCRRDLAAILATGALGGLIATGTPMAAAYVFDTVAPGHQSAQLLQVGLALVVAAFSAAAFHVTRDIAQLRVEGKIAGALQAAVMDRLLRLPNSFFADYATGDLAQRTLVIEVIRRTVTGVVLGALVTGVFSVFSLGLLFYYSPSVAAVAAGLALSLAAVTAVTGLRLLDATLRSEELAGTINSLVLEIITGIVKLRLAGAQDRAFAVWGRDVAAQRVAQLTARRALNGFAAFWSGFEILGLAAVFAAIAGLGGSGLSTGALLAFVAAFSGFFTAAHAMAQSVLSVFSVAPKYRRAAPILRALPETAAGKTEPGPLSGAFEVNSVAFRYSPNGPRVLNGLSITVKAGEFVALVGASGCGKSTLMRLLLGLVRPEAGGVYFDGKDLRGLNLQSVRRQIGVVLQNSRLTPGSLYDNIKGATRATLEDCWEAAAMTGLDHDIQAMPMAMHTMLTEGTATLSGGQIQRVLLARAIVGKPRLLLLDEATSALDNLTQAVVIESLDRLSMTRLVIAHRLSTIIRSDRIHVLSAGQIVESGGYDDLIRQGGLFHDFHQRQTL</sequence>
<protein>
    <submittedName>
        <fullName evidence="12">NHLP bacteriocin export ABC transporter permease/ATPase subunit</fullName>
    </submittedName>
</protein>
<feature type="transmembrane region" description="Helical" evidence="9">
    <location>
        <begin position="435"/>
        <end position="460"/>
    </location>
</feature>
<accession>A0A418W2S6</accession>
<keyword evidence="4 9" id="KW-0812">Transmembrane</keyword>
<dbReference type="FunFam" id="3.40.50.300:FF:000299">
    <property type="entry name" value="ABC transporter ATP-binding protein/permease"/>
    <property type="match status" value="1"/>
</dbReference>
<dbReference type="PROSITE" id="PS00211">
    <property type="entry name" value="ABC_TRANSPORTER_1"/>
    <property type="match status" value="1"/>
</dbReference>
<keyword evidence="6" id="KW-0067">ATP-binding</keyword>
<evidence type="ECO:0000313" key="12">
    <source>
        <dbReference type="EMBL" id="RJF84335.1"/>
    </source>
</evidence>
<feature type="transmembrane region" description="Helical" evidence="9">
    <location>
        <begin position="654"/>
        <end position="678"/>
    </location>
</feature>
<keyword evidence="8 9" id="KW-0472">Membrane</keyword>
<keyword evidence="2" id="KW-0813">Transport</keyword>
<feature type="transmembrane region" description="Helical" evidence="9">
    <location>
        <begin position="690"/>
        <end position="715"/>
    </location>
</feature>
<keyword evidence="5" id="KW-0547">Nucleotide-binding</keyword>
<comment type="caution">
    <text evidence="12">The sequence shown here is derived from an EMBL/GenBank/DDBJ whole genome shotgun (WGS) entry which is preliminary data.</text>
</comment>
<dbReference type="Pfam" id="PF00664">
    <property type="entry name" value="ABC_membrane"/>
    <property type="match status" value="1"/>
</dbReference>
<evidence type="ECO:0000256" key="3">
    <source>
        <dbReference type="ARBA" id="ARBA00022475"/>
    </source>
</evidence>
<comment type="subcellular location">
    <subcellularLocation>
        <location evidence="1">Cell membrane</location>
        <topology evidence="1">Multi-pass membrane protein</topology>
    </subcellularLocation>
</comment>
<dbReference type="PANTHER" id="PTHR24221">
    <property type="entry name" value="ATP-BINDING CASSETTE SUB-FAMILY B"/>
    <property type="match status" value="1"/>
</dbReference>
<dbReference type="NCBIfam" id="TIGR03797">
    <property type="entry name" value="NHLM_micro_ABC2"/>
    <property type="match status" value="1"/>
</dbReference>
<dbReference type="GO" id="GO:0140359">
    <property type="term" value="F:ABC-type transporter activity"/>
    <property type="evidence" value="ECO:0007669"/>
    <property type="project" value="InterPro"/>
</dbReference>
<dbReference type="InterPro" id="IPR017871">
    <property type="entry name" value="ABC_transporter-like_CS"/>
</dbReference>
<dbReference type="Pfam" id="PF00005">
    <property type="entry name" value="ABC_tran"/>
    <property type="match status" value="1"/>
</dbReference>
<keyword evidence="7 9" id="KW-1133">Transmembrane helix</keyword>
<dbReference type="EMBL" id="QYUL01000001">
    <property type="protein sequence ID" value="RJF84335.1"/>
    <property type="molecule type" value="Genomic_DNA"/>
</dbReference>
<feature type="transmembrane region" description="Helical" evidence="9">
    <location>
        <begin position="472"/>
        <end position="491"/>
    </location>
</feature>
<evidence type="ECO:0000256" key="6">
    <source>
        <dbReference type="ARBA" id="ARBA00022840"/>
    </source>
</evidence>
<dbReference type="GO" id="GO:0005524">
    <property type="term" value="F:ATP binding"/>
    <property type="evidence" value="ECO:0007669"/>
    <property type="project" value="UniProtKB-KW"/>
</dbReference>